<evidence type="ECO:0000313" key="11">
    <source>
        <dbReference type="Proteomes" id="UP000515220"/>
    </source>
</evidence>
<feature type="transmembrane region" description="Helical" evidence="8">
    <location>
        <begin position="81"/>
        <end position="102"/>
    </location>
</feature>
<feature type="transmembrane region" description="Helical" evidence="8">
    <location>
        <begin position="146"/>
        <end position="170"/>
    </location>
</feature>
<evidence type="ECO:0000256" key="7">
    <source>
        <dbReference type="ARBA" id="ARBA00023136"/>
    </source>
</evidence>
<feature type="domain" description="Major facilitator superfamily (MFS) profile" evidence="9">
    <location>
        <begin position="10"/>
        <end position="397"/>
    </location>
</feature>
<protein>
    <recommendedName>
        <fullName evidence="8">Uncharacterized MFS-type transporter AAJCM20276_28640</fullName>
    </recommendedName>
</protein>
<organism evidence="10 11">
    <name type="scientific">Acetobacter aceti</name>
    <dbReference type="NCBI Taxonomy" id="435"/>
    <lineage>
        <taxon>Bacteria</taxon>
        <taxon>Pseudomonadati</taxon>
        <taxon>Pseudomonadota</taxon>
        <taxon>Alphaproteobacteria</taxon>
        <taxon>Acetobacterales</taxon>
        <taxon>Acetobacteraceae</taxon>
        <taxon>Acetobacter</taxon>
        <taxon>Acetobacter subgen. Acetobacter</taxon>
    </lineage>
</organism>
<dbReference type="RefSeq" id="WP_099348589.1">
    <property type="nucleotide sequence ID" value="NZ_AP023326.1"/>
</dbReference>
<dbReference type="PANTHER" id="PTHR23517">
    <property type="entry name" value="RESISTANCE PROTEIN MDTM, PUTATIVE-RELATED-RELATED"/>
    <property type="match status" value="1"/>
</dbReference>
<dbReference type="InterPro" id="IPR011701">
    <property type="entry name" value="MFS"/>
</dbReference>
<evidence type="ECO:0000256" key="8">
    <source>
        <dbReference type="HAMAP-Rule" id="MF_01118"/>
    </source>
</evidence>
<dbReference type="PROSITE" id="PS51257">
    <property type="entry name" value="PROKAR_LIPOPROTEIN"/>
    <property type="match status" value="1"/>
</dbReference>
<keyword evidence="7 8" id="KW-0472">Membrane</keyword>
<keyword evidence="4 8" id="KW-0997">Cell inner membrane</keyword>
<evidence type="ECO:0000256" key="1">
    <source>
        <dbReference type="ARBA" id="ARBA00004651"/>
    </source>
</evidence>
<dbReference type="InterPro" id="IPR050171">
    <property type="entry name" value="MFS_Transporters"/>
</dbReference>
<gene>
    <name evidence="10" type="ORF">AAJCM20276_28640</name>
</gene>
<feature type="transmembrane region" description="Helical" evidence="8">
    <location>
        <begin position="218"/>
        <end position="246"/>
    </location>
</feature>
<dbReference type="GO" id="GO:0005886">
    <property type="term" value="C:plasma membrane"/>
    <property type="evidence" value="ECO:0007669"/>
    <property type="project" value="UniProtKB-SubCell"/>
</dbReference>
<dbReference type="NCBIfam" id="NF003477">
    <property type="entry name" value="PRK05122.1"/>
    <property type="match status" value="1"/>
</dbReference>
<proteinExistence type="inferred from homology"/>
<dbReference type="InterPro" id="IPR023008">
    <property type="entry name" value="MFS_YhhS-like"/>
</dbReference>
<evidence type="ECO:0000256" key="6">
    <source>
        <dbReference type="ARBA" id="ARBA00022989"/>
    </source>
</evidence>
<keyword evidence="5 8" id="KW-0812">Transmembrane</keyword>
<feature type="transmembrane region" description="Helical" evidence="8">
    <location>
        <begin position="176"/>
        <end position="198"/>
    </location>
</feature>
<dbReference type="InterPro" id="IPR020846">
    <property type="entry name" value="MFS_dom"/>
</dbReference>
<feature type="transmembrane region" description="Helical" evidence="8">
    <location>
        <begin position="108"/>
        <end position="134"/>
    </location>
</feature>
<evidence type="ECO:0000256" key="4">
    <source>
        <dbReference type="ARBA" id="ARBA00022519"/>
    </source>
</evidence>
<feature type="transmembrane region" description="Helical" evidence="8">
    <location>
        <begin position="16"/>
        <end position="40"/>
    </location>
</feature>
<dbReference type="AlphaFoldDB" id="A0A6S6PMG4"/>
<feature type="transmembrane region" description="Helical" evidence="8">
    <location>
        <begin position="252"/>
        <end position="273"/>
    </location>
</feature>
<dbReference type="HAMAP" id="MF_01118">
    <property type="entry name" value="MFS_YhhS"/>
    <property type="match status" value="1"/>
</dbReference>
<reference evidence="10 11" key="1">
    <citation type="submission" date="2020-07" db="EMBL/GenBank/DDBJ databases">
        <title>Complete Genome Sequence of an acetic acid bacterium, Acetobacter aceti JCM20276.</title>
        <authorList>
            <person name="Hirose Y."/>
            <person name="Mihara H."/>
        </authorList>
    </citation>
    <scope>NUCLEOTIDE SEQUENCE [LARGE SCALE GENOMIC DNA]</scope>
    <source>
        <strain evidence="10 11">JCM20276</strain>
    </source>
</reference>
<evidence type="ECO:0000256" key="2">
    <source>
        <dbReference type="ARBA" id="ARBA00022448"/>
    </source>
</evidence>
<comment type="similarity">
    <text evidence="8">Belongs to the major facilitator superfamily. YhhS family.</text>
</comment>
<dbReference type="Gene3D" id="1.20.1250.20">
    <property type="entry name" value="MFS general substrate transporter like domains"/>
    <property type="match status" value="1"/>
</dbReference>
<evidence type="ECO:0000256" key="5">
    <source>
        <dbReference type="ARBA" id="ARBA00022692"/>
    </source>
</evidence>
<dbReference type="Pfam" id="PF07690">
    <property type="entry name" value="MFS_1"/>
    <property type="match status" value="1"/>
</dbReference>
<evidence type="ECO:0000256" key="3">
    <source>
        <dbReference type="ARBA" id="ARBA00022475"/>
    </source>
</evidence>
<evidence type="ECO:0000313" key="10">
    <source>
        <dbReference type="EMBL" id="BCI68240.1"/>
    </source>
</evidence>
<accession>A0A6S6PMG4</accession>
<sequence length="401" mass="41063">MTSPSSRSSSVIARTYPVLLFTLACYTVIGLQMAVVPLFVHRTLGYSAALAGFAVSAQYLATLATRTWAGNRLDTSGARPVVTIGLIVGALSGVMLAVSALFASESALSLGLLLVGRILLGFSESWVAVGVIIWNMHRAGAENSAAVISWNGVCSYGGIALGAPIAAMIFSSHAMFGGLVGVGLLSTLLFAVCIPHALRQQTTRPAPQTGPKPGFATIFRAIMPYGCALGAGSVGFGAIVSCLTLYFNDRNWSGAAIALAVFGGFFVLTRFVFSSTIRKIGGERVALISMGVETLGLLIIAGGPSPILANIGAALTGVGFSLVFPALGVLAIERLGAENRGVALGGFSVFLDLAIGASGPGLGMIIPIWGFPTLFVVAAAFCAIGFFLTLTLPKNSHAASA</sequence>
<dbReference type="Proteomes" id="UP000515220">
    <property type="component" value="Chromosome"/>
</dbReference>
<dbReference type="InterPro" id="IPR036259">
    <property type="entry name" value="MFS_trans_sf"/>
</dbReference>
<keyword evidence="3 8" id="KW-1003">Cell membrane</keyword>
<dbReference type="EMBL" id="AP023326">
    <property type="protein sequence ID" value="BCI68240.1"/>
    <property type="molecule type" value="Genomic_DNA"/>
</dbReference>
<dbReference type="GO" id="GO:0022857">
    <property type="term" value="F:transmembrane transporter activity"/>
    <property type="evidence" value="ECO:0007669"/>
    <property type="project" value="UniProtKB-UniRule"/>
</dbReference>
<dbReference type="PANTHER" id="PTHR23517:SF13">
    <property type="entry name" value="MAJOR FACILITATOR SUPERFAMILY MFS_1"/>
    <property type="match status" value="1"/>
</dbReference>
<keyword evidence="2 8" id="KW-0813">Transport</keyword>
<feature type="transmembrane region" description="Helical" evidence="8">
    <location>
        <begin position="307"/>
        <end position="330"/>
    </location>
</feature>
<comment type="subcellular location">
    <subcellularLocation>
        <location evidence="8">Cell inner membrane</location>
        <topology evidence="8">Multi-pass membrane protein</topology>
    </subcellularLocation>
    <subcellularLocation>
        <location evidence="1">Cell membrane</location>
        <topology evidence="1">Multi-pass membrane protein</topology>
    </subcellularLocation>
</comment>
<feature type="transmembrane region" description="Helical" evidence="8">
    <location>
        <begin position="285"/>
        <end position="301"/>
    </location>
</feature>
<feature type="transmembrane region" description="Helical" evidence="8">
    <location>
        <begin position="46"/>
        <end position="69"/>
    </location>
</feature>
<evidence type="ECO:0000259" key="9">
    <source>
        <dbReference type="PROSITE" id="PS50850"/>
    </source>
</evidence>
<feature type="transmembrane region" description="Helical" evidence="8">
    <location>
        <begin position="368"/>
        <end position="392"/>
    </location>
</feature>
<dbReference type="PROSITE" id="PS50850">
    <property type="entry name" value="MFS"/>
    <property type="match status" value="1"/>
</dbReference>
<feature type="transmembrane region" description="Helical" evidence="8">
    <location>
        <begin position="342"/>
        <end position="362"/>
    </location>
</feature>
<dbReference type="SUPFAM" id="SSF103473">
    <property type="entry name" value="MFS general substrate transporter"/>
    <property type="match status" value="1"/>
</dbReference>
<name>A0A6S6PMG4_ACEAC</name>
<keyword evidence="6 8" id="KW-1133">Transmembrane helix</keyword>